<reference evidence="1 2" key="1">
    <citation type="journal article" date="2019" name="Genome Biol. Evol.">
        <title>Insights into the evolution of the New World diploid cottons (Gossypium, subgenus Houzingenia) based on genome sequencing.</title>
        <authorList>
            <person name="Grover C.E."/>
            <person name="Arick M.A. 2nd"/>
            <person name="Thrash A."/>
            <person name="Conover J.L."/>
            <person name="Sanders W.S."/>
            <person name="Peterson D.G."/>
            <person name="Frelichowski J.E."/>
            <person name="Scheffler J.A."/>
            <person name="Scheffler B.E."/>
            <person name="Wendel J.F."/>
        </authorList>
    </citation>
    <scope>NUCLEOTIDE SEQUENCE [LARGE SCALE GENOMIC DNA]</scope>
    <source>
        <strain evidence="1">57</strain>
        <tissue evidence="1">Leaf</tissue>
    </source>
</reference>
<dbReference type="Proteomes" id="UP000593573">
    <property type="component" value="Unassembled WGS sequence"/>
</dbReference>
<gene>
    <name evidence="1" type="ORF">Goklo_005194</name>
</gene>
<dbReference type="EMBL" id="JABFAB010000011">
    <property type="protein sequence ID" value="MBA0665333.1"/>
    <property type="molecule type" value="Genomic_DNA"/>
</dbReference>
<accession>A0A7J8VRS3</accession>
<evidence type="ECO:0000313" key="2">
    <source>
        <dbReference type="Proteomes" id="UP000593573"/>
    </source>
</evidence>
<evidence type="ECO:0000313" key="1">
    <source>
        <dbReference type="EMBL" id="MBA0665333.1"/>
    </source>
</evidence>
<sequence length="33" mass="3726">MSGIRTRGKRCLPFNNSNLLNKTLKYQESVISG</sequence>
<dbReference type="AlphaFoldDB" id="A0A7J8VRS3"/>
<proteinExistence type="predicted"/>
<comment type="caution">
    <text evidence="1">The sequence shown here is derived from an EMBL/GenBank/DDBJ whole genome shotgun (WGS) entry which is preliminary data.</text>
</comment>
<keyword evidence="2" id="KW-1185">Reference proteome</keyword>
<name>A0A7J8VRS3_9ROSI</name>
<organism evidence="1 2">
    <name type="scientific">Gossypium klotzschianum</name>
    <dbReference type="NCBI Taxonomy" id="34286"/>
    <lineage>
        <taxon>Eukaryota</taxon>
        <taxon>Viridiplantae</taxon>
        <taxon>Streptophyta</taxon>
        <taxon>Embryophyta</taxon>
        <taxon>Tracheophyta</taxon>
        <taxon>Spermatophyta</taxon>
        <taxon>Magnoliopsida</taxon>
        <taxon>eudicotyledons</taxon>
        <taxon>Gunneridae</taxon>
        <taxon>Pentapetalae</taxon>
        <taxon>rosids</taxon>
        <taxon>malvids</taxon>
        <taxon>Malvales</taxon>
        <taxon>Malvaceae</taxon>
        <taxon>Malvoideae</taxon>
        <taxon>Gossypium</taxon>
    </lineage>
</organism>
<protein>
    <submittedName>
        <fullName evidence="1">Uncharacterized protein</fullName>
    </submittedName>
</protein>